<evidence type="ECO:0000313" key="3">
    <source>
        <dbReference type="Proteomes" id="UP001207742"/>
    </source>
</evidence>
<dbReference type="InterPro" id="IPR056091">
    <property type="entry name" value="DUF7674"/>
</dbReference>
<dbReference type="Pfam" id="PF24722">
    <property type="entry name" value="DUF7674"/>
    <property type="match status" value="1"/>
</dbReference>
<keyword evidence="3" id="KW-1185">Reference proteome</keyword>
<dbReference type="Proteomes" id="UP001207742">
    <property type="component" value="Unassembled WGS sequence"/>
</dbReference>
<reference evidence="2 3" key="1">
    <citation type="submission" date="2022-10" db="EMBL/GenBank/DDBJ databases">
        <title>Chitinophaga nivalis PC15 sp. nov., isolated from Pyeongchang county, South Korea.</title>
        <authorList>
            <person name="Trinh H.N."/>
        </authorList>
    </citation>
    <scope>NUCLEOTIDE SEQUENCE [LARGE SCALE GENOMIC DNA]</scope>
    <source>
        <strain evidence="2 3">PC14</strain>
    </source>
</reference>
<evidence type="ECO:0000259" key="1">
    <source>
        <dbReference type="Pfam" id="PF24722"/>
    </source>
</evidence>
<evidence type="ECO:0000313" key="2">
    <source>
        <dbReference type="EMBL" id="MCW3487975.1"/>
    </source>
</evidence>
<feature type="domain" description="DUF7674" evidence="1">
    <location>
        <begin position="9"/>
        <end position="114"/>
    </location>
</feature>
<proteinExistence type="predicted"/>
<dbReference type="RefSeq" id="WP_264734781.1">
    <property type="nucleotide sequence ID" value="NZ_JAPDNR010000001.1"/>
</dbReference>
<sequence length="121" mass="13933">MINQYEVPAYIEDNIPALKKALHQFPAVFHIYDTVTCFGDYTSKQLREQNFLVAGKCLQLAAKLYERGNEIVKGAIVRVFVPEVCRVPLPDAVSRIRMYSLIPDTLYHFYIQQQLSSHGNR</sequence>
<accession>A0ABT3IW97</accession>
<dbReference type="EMBL" id="JAPDNS010000002">
    <property type="protein sequence ID" value="MCW3487975.1"/>
    <property type="molecule type" value="Genomic_DNA"/>
</dbReference>
<protein>
    <recommendedName>
        <fullName evidence="1">DUF7674 domain-containing protein</fullName>
    </recommendedName>
</protein>
<comment type="caution">
    <text evidence="2">The sequence shown here is derived from an EMBL/GenBank/DDBJ whole genome shotgun (WGS) entry which is preliminary data.</text>
</comment>
<name>A0ABT3IW97_9BACT</name>
<organism evidence="2 3">
    <name type="scientific">Chitinophaga nivalis</name>
    <dbReference type="NCBI Taxonomy" id="2991709"/>
    <lineage>
        <taxon>Bacteria</taxon>
        <taxon>Pseudomonadati</taxon>
        <taxon>Bacteroidota</taxon>
        <taxon>Chitinophagia</taxon>
        <taxon>Chitinophagales</taxon>
        <taxon>Chitinophagaceae</taxon>
        <taxon>Chitinophaga</taxon>
    </lineage>
</organism>
<gene>
    <name evidence="2" type="ORF">OL497_29050</name>
</gene>